<keyword evidence="1" id="KW-0732">Signal</keyword>
<reference evidence="2" key="2">
    <citation type="submission" date="2018-05" db="EMBL/GenBank/DDBJ databases">
        <title>OmerRS3 (Oryza meridionalis Reference Sequence Version 3).</title>
        <authorList>
            <person name="Zhang J."/>
            <person name="Kudrna D."/>
            <person name="Lee S."/>
            <person name="Talag J."/>
            <person name="Welchert J."/>
            <person name="Wing R.A."/>
        </authorList>
    </citation>
    <scope>NUCLEOTIDE SEQUENCE [LARGE SCALE GENOMIC DNA]</scope>
    <source>
        <strain evidence="2">cv. OR44</strain>
    </source>
</reference>
<evidence type="ECO:0000313" key="2">
    <source>
        <dbReference type="EnsemblPlants" id="OMERI07G23360.1"/>
    </source>
</evidence>
<dbReference type="Gramene" id="OMERI07G23360.1">
    <property type="protein sequence ID" value="OMERI07G23360.1"/>
    <property type="gene ID" value="OMERI07G23360"/>
</dbReference>
<dbReference type="Proteomes" id="UP000008021">
    <property type="component" value="Chromosome 7"/>
</dbReference>
<evidence type="ECO:0000313" key="3">
    <source>
        <dbReference type="Proteomes" id="UP000008021"/>
    </source>
</evidence>
<name>A0A0E0EGB8_9ORYZ</name>
<dbReference type="HOGENOM" id="CLU_2516223_0_0_1"/>
<reference evidence="2" key="1">
    <citation type="submission" date="2015-04" db="UniProtKB">
        <authorList>
            <consortium name="EnsemblPlants"/>
        </authorList>
    </citation>
    <scope>IDENTIFICATION</scope>
</reference>
<feature type="chain" id="PRO_5002358333" evidence="1">
    <location>
        <begin position="26"/>
        <end position="88"/>
    </location>
</feature>
<accession>A0A0E0EGB8</accession>
<protein>
    <submittedName>
        <fullName evidence="2">Uncharacterized protein</fullName>
    </submittedName>
</protein>
<organism evidence="2">
    <name type="scientific">Oryza meridionalis</name>
    <dbReference type="NCBI Taxonomy" id="40149"/>
    <lineage>
        <taxon>Eukaryota</taxon>
        <taxon>Viridiplantae</taxon>
        <taxon>Streptophyta</taxon>
        <taxon>Embryophyta</taxon>
        <taxon>Tracheophyta</taxon>
        <taxon>Spermatophyta</taxon>
        <taxon>Magnoliopsida</taxon>
        <taxon>Liliopsida</taxon>
        <taxon>Poales</taxon>
        <taxon>Poaceae</taxon>
        <taxon>BOP clade</taxon>
        <taxon>Oryzoideae</taxon>
        <taxon>Oryzeae</taxon>
        <taxon>Oryzinae</taxon>
        <taxon>Oryza</taxon>
    </lineage>
</organism>
<feature type="signal peptide" evidence="1">
    <location>
        <begin position="1"/>
        <end position="25"/>
    </location>
</feature>
<keyword evidence="3" id="KW-1185">Reference proteome</keyword>
<dbReference type="AlphaFoldDB" id="A0A0E0EGB8"/>
<proteinExistence type="predicted"/>
<sequence>MNDNMISTTGRALLVALAAVLLVTGDALLAPAGGQEQYTKAPAEAHKGYSIVPVGLPVKEEKAWFAGRTIFKIPPAPPCRANANAIRC</sequence>
<evidence type="ECO:0000256" key="1">
    <source>
        <dbReference type="SAM" id="SignalP"/>
    </source>
</evidence>
<dbReference type="EnsemblPlants" id="OMERI07G23360.1">
    <property type="protein sequence ID" value="OMERI07G23360.1"/>
    <property type="gene ID" value="OMERI07G23360"/>
</dbReference>